<name>A0AAW1MEL0_POPJA</name>
<reference evidence="1 2" key="1">
    <citation type="journal article" date="2024" name="BMC Genomics">
        <title>De novo assembly and annotation of Popillia japonica's genome with initial clues to its potential as an invasive pest.</title>
        <authorList>
            <person name="Cucini C."/>
            <person name="Boschi S."/>
            <person name="Funari R."/>
            <person name="Cardaioli E."/>
            <person name="Iannotti N."/>
            <person name="Marturano G."/>
            <person name="Paoli F."/>
            <person name="Bruttini M."/>
            <person name="Carapelli A."/>
            <person name="Frati F."/>
            <person name="Nardi F."/>
        </authorList>
    </citation>
    <scope>NUCLEOTIDE SEQUENCE [LARGE SCALE GENOMIC DNA]</scope>
    <source>
        <strain evidence="1">DMR45628</strain>
    </source>
</reference>
<sequence>MPTVINVLMKRIRDYLASRTRPQLLRSKREVARARNRAVCACTIKETDDGIPRASRTRQFFGDRAESDAMVDRLDSEIPH</sequence>
<dbReference type="AlphaFoldDB" id="A0AAW1MEL0"/>
<dbReference type="EMBL" id="JASPKY010000057">
    <property type="protein sequence ID" value="KAK9744519.1"/>
    <property type="molecule type" value="Genomic_DNA"/>
</dbReference>
<evidence type="ECO:0000313" key="2">
    <source>
        <dbReference type="Proteomes" id="UP001458880"/>
    </source>
</evidence>
<proteinExistence type="predicted"/>
<dbReference type="Proteomes" id="UP001458880">
    <property type="component" value="Unassembled WGS sequence"/>
</dbReference>
<protein>
    <submittedName>
        <fullName evidence="1">Uncharacterized protein</fullName>
    </submittedName>
</protein>
<organism evidence="1 2">
    <name type="scientific">Popillia japonica</name>
    <name type="common">Japanese beetle</name>
    <dbReference type="NCBI Taxonomy" id="7064"/>
    <lineage>
        <taxon>Eukaryota</taxon>
        <taxon>Metazoa</taxon>
        <taxon>Ecdysozoa</taxon>
        <taxon>Arthropoda</taxon>
        <taxon>Hexapoda</taxon>
        <taxon>Insecta</taxon>
        <taxon>Pterygota</taxon>
        <taxon>Neoptera</taxon>
        <taxon>Endopterygota</taxon>
        <taxon>Coleoptera</taxon>
        <taxon>Polyphaga</taxon>
        <taxon>Scarabaeiformia</taxon>
        <taxon>Scarabaeidae</taxon>
        <taxon>Rutelinae</taxon>
        <taxon>Popillia</taxon>
    </lineage>
</organism>
<accession>A0AAW1MEL0</accession>
<evidence type="ECO:0000313" key="1">
    <source>
        <dbReference type="EMBL" id="KAK9744519.1"/>
    </source>
</evidence>
<keyword evidence="2" id="KW-1185">Reference proteome</keyword>
<comment type="caution">
    <text evidence="1">The sequence shown here is derived from an EMBL/GenBank/DDBJ whole genome shotgun (WGS) entry which is preliminary data.</text>
</comment>
<gene>
    <name evidence="1" type="ORF">QE152_g7742</name>
</gene>